<dbReference type="FunFam" id="1.10.3730.10:FF:000001">
    <property type="entry name" value="Pyrroline-5-carboxylate reductase"/>
    <property type="match status" value="1"/>
</dbReference>
<evidence type="ECO:0000259" key="5">
    <source>
        <dbReference type="Pfam" id="PF03807"/>
    </source>
</evidence>
<comment type="similarity">
    <text evidence="1 4">Belongs to the pyrroline-5-carboxylate reductase family.</text>
</comment>
<organism evidence="7 8">
    <name type="scientific">Amylocarpus encephaloides</name>
    <dbReference type="NCBI Taxonomy" id="45428"/>
    <lineage>
        <taxon>Eukaryota</taxon>
        <taxon>Fungi</taxon>
        <taxon>Dikarya</taxon>
        <taxon>Ascomycota</taxon>
        <taxon>Pezizomycotina</taxon>
        <taxon>Leotiomycetes</taxon>
        <taxon>Helotiales</taxon>
        <taxon>Helotiales incertae sedis</taxon>
        <taxon>Amylocarpus</taxon>
    </lineage>
</organism>
<feature type="non-terminal residue" evidence="7">
    <location>
        <position position="1"/>
    </location>
</feature>
<comment type="pathway">
    <text evidence="4">Amino-acid biosynthesis; L-proline biosynthesis; L-proline from L-glutamate 5-semialdehyde: step 1/1.</text>
</comment>
<evidence type="ECO:0000259" key="6">
    <source>
        <dbReference type="Pfam" id="PF14748"/>
    </source>
</evidence>
<feature type="domain" description="Pyrroline-5-carboxylate reductase dimerisation" evidence="6">
    <location>
        <begin position="189"/>
        <end position="289"/>
    </location>
</feature>
<dbReference type="Gene3D" id="1.10.3730.10">
    <property type="entry name" value="ProC C-terminal domain-like"/>
    <property type="match status" value="1"/>
</dbReference>
<gene>
    <name evidence="7" type="ORF">BJ875DRAFT_384250</name>
</gene>
<evidence type="ECO:0000256" key="1">
    <source>
        <dbReference type="ARBA" id="ARBA00005525"/>
    </source>
</evidence>
<dbReference type="Gene3D" id="3.40.50.720">
    <property type="entry name" value="NAD(P)-binding Rossmann-like Domain"/>
    <property type="match status" value="1"/>
</dbReference>
<proteinExistence type="inferred from homology"/>
<evidence type="ECO:0000256" key="3">
    <source>
        <dbReference type="ARBA" id="ARBA00023002"/>
    </source>
</evidence>
<dbReference type="PROSITE" id="PS00521">
    <property type="entry name" value="P5CR"/>
    <property type="match status" value="1"/>
</dbReference>
<keyword evidence="3 4" id="KW-0560">Oxidoreductase</keyword>
<dbReference type="PIRSF" id="PIRSF000193">
    <property type="entry name" value="Pyrrol-5-carb_rd"/>
    <property type="match status" value="1"/>
</dbReference>
<dbReference type="InterPro" id="IPR029036">
    <property type="entry name" value="P5CR_dimer"/>
</dbReference>
<protein>
    <recommendedName>
        <fullName evidence="4">Pyrroline-5-carboxylate reductase</fullName>
        <ecNumber evidence="4">1.5.1.2</ecNumber>
    </recommendedName>
</protein>
<dbReference type="InterPro" id="IPR028939">
    <property type="entry name" value="P5C_Rdtase_cat_N"/>
</dbReference>
<reference evidence="7" key="1">
    <citation type="journal article" date="2021" name="IMA Fungus">
        <title>Genomic characterization of three marine fungi, including Emericellopsis atlantica sp. nov. with signatures of a generalist lifestyle and marine biomass degradation.</title>
        <authorList>
            <person name="Hagestad O.C."/>
            <person name="Hou L."/>
            <person name="Andersen J.H."/>
            <person name="Hansen E.H."/>
            <person name="Altermark B."/>
            <person name="Li C."/>
            <person name="Kuhnert E."/>
            <person name="Cox R.J."/>
            <person name="Crous P.W."/>
            <person name="Spatafora J.W."/>
            <person name="Lail K."/>
            <person name="Amirebrahimi M."/>
            <person name="Lipzen A."/>
            <person name="Pangilinan J."/>
            <person name="Andreopoulos W."/>
            <person name="Hayes R.D."/>
            <person name="Ng V."/>
            <person name="Grigoriev I.V."/>
            <person name="Jackson S.A."/>
            <person name="Sutton T.D.S."/>
            <person name="Dobson A.D.W."/>
            <person name="Rama T."/>
        </authorList>
    </citation>
    <scope>NUCLEOTIDE SEQUENCE</scope>
    <source>
        <strain evidence="7">TRa018bII</strain>
    </source>
</reference>
<dbReference type="AlphaFoldDB" id="A0A9P8C1Z5"/>
<evidence type="ECO:0000256" key="4">
    <source>
        <dbReference type="RuleBase" id="RU003903"/>
    </source>
</evidence>
<evidence type="ECO:0000313" key="8">
    <source>
        <dbReference type="Proteomes" id="UP000824998"/>
    </source>
</evidence>
<dbReference type="SUPFAM" id="SSF51735">
    <property type="entry name" value="NAD(P)-binding Rossmann-fold domains"/>
    <property type="match status" value="1"/>
</dbReference>
<dbReference type="SUPFAM" id="SSF48179">
    <property type="entry name" value="6-phosphogluconate dehydrogenase C-terminal domain-like"/>
    <property type="match status" value="1"/>
</dbReference>
<dbReference type="GO" id="GO:0004735">
    <property type="term" value="F:pyrroline-5-carboxylate reductase activity"/>
    <property type="evidence" value="ECO:0007669"/>
    <property type="project" value="UniProtKB-EC"/>
</dbReference>
<comment type="caution">
    <text evidence="7">The sequence shown here is derived from an EMBL/GenBank/DDBJ whole genome shotgun (WGS) entry which is preliminary data.</text>
</comment>
<evidence type="ECO:0000313" key="7">
    <source>
        <dbReference type="EMBL" id="KAG9230849.1"/>
    </source>
</evidence>
<evidence type="ECO:0000256" key="2">
    <source>
        <dbReference type="ARBA" id="ARBA00022857"/>
    </source>
</evidence>
<sequence>NLGTALLCGVLTSILEDKSATATQDVTQRWQSHEVTAPTSFAACVRTSASASRLNNALAPFRHPVAVHHNQNSANIIDDADIIVLGCQPTDLHECLDNAAMKSALRGKLLISLLAGVKISDIESILQATDNSKSQNGPTIIVRAMPNTASFVKESMTVIETPPGTPSETLRVIDWIFGSIGNIKYMPTSTFDACTALCASSPAFFAVFLEALVDGAVATGLSRSDAQEMAAQAMKGTAELILAGEHPVSLKEKITTPGGSTIRGVLRLEQGNMRAVVASALIDCKTAAETLGKQRT</sequence>
<keyword evidence="4" id="KW-0641">Proline biosynthesis</keyword>
<name>A0A9P8C1Z5_9HELO</name>
<dbReference type="InterPro" id="IPR053790">
    <property type="entry name" value="P5CR-like_CS"/>
</dbReference>
<dbReference type="PANTHER" id="PTHR11645:SF0">
    <property type="entry name" value="PYRROLINE-5-CARBOXYLATE REDUCTASE 3"/>
    <property type="match status" value="1"/>
</dbReference>
<dbReference type="EMBL" id="MU251640">
    <property type="protein sequence ID" value="KAG9230849.1"/>
    <property type="molecule type" value="Genomic_DNA"/>
</dbReference>
<dbReference type="Proteomes" id="UP000824998">
    <property type="component" value="Unassembled WGS sequence"/>
</dbReference>
<dbReference type="Pfam" id="PF14748">
    <property type="entry name" value="P5CR_dimer"/>
    <property type="match status" value="1"/>
</dbReference>
<dbReference type="Pfam" id="PF03807">
    <property type="entry name" value="F420_oxidored"/>
    <property type="match status" value="1"/>
</dbReference>
<comment type="catalytic activity">
    <reaction evidence="4">
        <text>L-proline + NADP(+) = (S)-1-pyrroline-5-carboxylate + NADPH + 2 H(+)</text>
        <dbReference type="Rhea" id="RHEA:14109"/>
        <dbReference type="ChEBI" id="CHEBI:15378"/>
        <dbReference type="ChEBI" id="CHEBI:17388"/>
        <dbReference type="ChEBI" id="CHEBI:57783"/>
        <dbReference type="ChEBI" id="CHEBI:58349"/>
        <dbReference type="ChEBI" id="CHEBI:60039"/>
        <dbReference type="EC" id="1.5.1.2"/>
    </reaction>
</comment>
<dbReference type="OrthoDB" id="10263291at2759"/>
<dbReference type="PANTHER" id="PTHR11645">
    <property type="entry name" value="PYRROLINE-5-CARBOXYLATE REDUCTASE"/>
    <property type="match status" value="1"/>
</dbReference>
<dbReference type="InterPro" id="IPR000304">
    <property type="entry name" value="Pyrroline-COOH_reductase"/>
</dbReference>
<keyword evidence="4" id="KW-0028">Amino-acid biosynthesis</keyword>
<dbReference type="NCBIfam" id="TIGR00112">
    <property type="entry name" value="proC"/>
    <property type="match status" value="1"/>
</dbReference>
<feature type="domain" description="Pyrroline-5-carboxylate reductase catalytic N-terminal" evidence="5">
    <location>
        <begin position="43"/>
        <end position="116"/>
    </location>
</feature>
<dbReference type="GO" id="GO:0055129">
    <property type="term" value="P:L-proline biosynthetic process"/>
    <property type="evidence" value="ECO:0007669"/>
    <property type="project" value="TreeGrafter"/>
</dbReference>
<dbReference type="HAMAP" id="MF_01925">
    <property type="entry name" value="P5C_reductase"/>
    <property type="match status" value="1"/>
</dbReference>
<dbReference type="EC" id="1.5.1.2" evidence="4"/>
<dbReference type="InterPro" id="IPR008927">
    <property type="entry name" value="6-PGluconate_DH-like_C_sf"/>
</dbReference>
<accession>A0A9P8C1Z5</accession>
<keyword evidence="2 4" id="KW-0521">NADP</keyword>
<keyword evidence="8" id="KW-1185">Reference proteome</keyword>
<dbReference type="InterPro" id="IPR036291">
    <property type="entry name" value="NAD(P)-bd_dom_sf"/>
</dbReference>